<feature type="compositionally biased region" description="Pro residues" evidence="7">
    <location>
        <begin position="426"/>
        <end position="435"/>
    </location>
</feature>
<comment type="catalytic activity">
    <reaction evidence="1">
        <text>ATP + protein L-histidine = ADP + protein N-phospho-L-histidine.</text>
        <dbReference type="EC" id="2.7.13.3"/>
    </reaction>
</comment>
<dbReference type="Gene3D" id="3.30.450.40">
    <property type="match status" value="1"/>
</dbReference>
<dbReference type="GO" id="GO:0000155">
    <property type="term" value="F:phosphorelay sensor kinase activity"/>
    <property type="evidence" value="ECO:0007669"/>
    <property type="project" value="InterPro"/>
</dbReference>
<dbReference type="Pfam" id="PF00512">
    <property type="entry name" value="HisKA"/>
    <property type="match status" value="1"/>
</dbReference>
<keyword evidence="4" id="KW-0808">Transferase</keyword>
<dbReference type="SMART" id="SM00448">
    <property type="entry name" value="REC"/>
    <property type="match status" value="1"/>
</dbReference>
<evidence type="ECO:0000313" key="10">
    <source>
        <dbReference type="EMBL" id="RUL88537.1"/>
    </source>
</evidence>
<dbReference type="PANTHER" id="PTHR43547:SF2">
    <property type="entry name" value="HYBRID SIGNAL TRANSDUCTION HISTIDINE KINASE C"/>
    <property type="match status" value="1"/>
</dbReference>
<dbReference type="PANTHER" id="PTHR43547">
    <property type="entry name" value="TWO-COMPONENT HISTIDINE KINASE"/>
    <property type="match status" value="1"/>
</dbReference>
<evidence type="ECO:0000256" key="3">
    <source>
        <dbReference type="ARBA" id="ARBA00022553"/>
    </source>
</evidence>
<feature type="domain" description="Histidine kinase" evidence="8">
    <location>
        <begin position="198"/>
        <end position="416"/>
    </location>
</feature>
<dbReference type="PRINTS" id="PR00344">
    <property type="entry name" value="BCTRLSENSOR"/>
</dbReference>
<dbReference type="SMART" id="SM00387">
    <property type="entry name" value="HATPase_c"/>
    <property type="match status" value="1"/>
</dbReference>
<evidence type="ECO:0000259" key="9">
    <source>
        <dbReference type="PROSITE" id="PS50110"/>
    </source>
</evidence>
<dbReference type="SUPFAM" id="SSF55781">
    <property type="entry name" value="GAF domain-like"/>
    <property type="match status" value="1"/>
</dbReference>
<dbReference type="AlphaFoldDB" id="A0A432MMW8"/>
<dbReference type="InterPro" id="IPR004358">
    <property type="entry name" value="Sig_transdc_His_kin-like_C"/>
</dbReference>
<dbReference type="InterPro" id="IPR036097">
    <property type="entry name" value="HisK_dim/P_sf"/>
</dbReference>
<dbReference type="SUPFAM" id="SSF47384">
    <property type="entry name" value="Homodimeric domain of signal transducing histidine kinase"/>
    <property type="match status" value="1"/>
</dbReference>
<dbReference type="SUPFAM" id="SSF55874">
    <property type="entry name" value="ATPase domain of HSP90 chaperone/DNA topoisomerase II/histidine kinase"/>
    <property type="match status" value="1"/>
</dbReference>
<keyword evidence="11" id="KW-1185">Reference proteome</keyword>
<sequence length="578" mass="61239">MRNQRMGQPPPRRLSEAGAELAGSLDRSETLDRLARLVVEHLADGCLIDLIRPDGTILREAAHHRDARLDAVMAPLLGGDCVDPGGPSGLPRVLRTGRPKLYGLAAASALDSLAREPGRRAAVRALGIRSLLIVPLVARGRTLGAITLLATSPGRSFSAVDLPTATELASLGALALDTSRLHDEAREAVRRRDEFLAMLAHELRNPMASIVSAAEVLRSAAPLGPGEERAVNVIARQSEQMDRLLGDLLDISRVTRDVLRLDRERVDLLDVLERSLPAAMPAVASAGHRLHLSIAAGPILTEGDAARLSQVVVNLLTNAARYTPRGGNIWLEVARAGNRVELVVRDDGQGIEPELLPCLFELFTQGPRGRDRSPGGLGIGLTLVKSIVERHGGSVSAFSAGPGLGSTFRVLLPLAEPAAGAGPGPGEDPPSPPRGGPDCSDLRILVVEDHDDNREMLRTLLALSGYRVETAADGLAGLEALRNRPDLALLDLGLPGLDGFSVARAARDDASLCDLPLIALTGSSRAEDQAEALAAGFDAHLVKPVLLDELQRLIDRFLRRGPSVADSGRSPASSDRSR</sequence>
<dbReference type="InterPro" id="IPR003018">
    <property type="entry name" value="GAF"/>
</dbReference>
<evidence type="ECO:0000256" key="4">
    <source>
        <dbReference type="ARBA" id="ARBA00022679"/>
    </source>
</evidence>
<feature type="region of interest" description="Disordered" evidence="7">
    <location>
        <begin position="416"/>
        <end position="439"/>
    </location>
</feature>
<dbReference type="CDD" id="cd00075">
    <property type="entry name" value="HATPase"/>
    <property type="match status" value="1"/>
</dbReference>
<name>A0A432MMW8_9BACT</name>
<evidence type="ECO:0000256" key="7">
    <source>
        <dbReference type="SAM" id="MobiDB-lite"/>
    </source>
</evidence>
<evidence type="ECO:0000259" key="8">
    <source>
        <dbReference type="PROSITE" id="PS50109"/>
    </source>
</evidence>
<dbReference type="InterPro" id="IPR003594">
    <property type="entry name" value="HATPase_dom"/>
</dbReference>
<dbReference type="SMART" id="SM00065">
    <property type="entry name" value="GAF"/>
    <property type="match status" value="1"/>
</dbReference>
<dbReference type="EC" id="2.7.13.3" evidence="2"/>
<keyword evidence="5" id="KW-0418">Kinase</keyword>
<dbReference type="Gene3D" id="1.10.287.130">
    <property type="match status" value="1"/>
</dbReference>
<comment type="caution">
    <text evidence="10">The sequence shown here is derived from an EMBL/GenBank/DDBJ whole genome shotgun (WGS) entry which is preliminary data.</text>
</comment>
<dbReference type="EMBL" id="RYZH01000009">
    <property type="protein sequence ID" value="RUL88537.1"/>
    <property type="molecule type" value="Genomic_DNA"/>
</dbReference>
<dbReference type="Gene3D" id="3.30.565.10">
    <property type="entry name" value="Histidine kinase-like ATPase, C-terminal domain"/>
    <property type="match status" value="1"/>
</dbReference>
<protein>
    <recommendedName>
        <fullName evidence="2">histidine kinase</fullName>
        <ecNumber evidence="2">2.7.13.3</ecNumber>
    </recommendedName>
</protein>
<accession>A0A432MMW8</accession>
<evidence type="ECO:0000256" key="6">
    <source>
        <dbReference type="PROSITE-ProRule" id="PRU00169"/>
    </source>
</evidence>
<dbReference type="PROSITE" id="PS50109">
    <property type="entry name" value="HIS_KIN"/>
    <property type="match status" value="1"/>
</dbReference>
<dbReference type="SUPFAM" id="SSF52172">
    <property type="entry name" value="CheY-like"/>
    <property type="match status" value="1"/>
</dbReference>
<dbReference type="InterPro" id="IPR029016">
    <property type="entry name" value="GAF-like_dom_sf"/>
</dbReference>
<dbReference type="Proteomes" id="UP000280296">
    <property type="component" value="Unassembled WGS sequence"/>
</dbReference>
<dbReference type="PROSITE" id="PS50110">
    <property type="entry name" value="RESPONSE_REGULATORY"/>
    <property type="match status" value="1"/>
</dbReference>
<dbReference type="InterPro" id="IPR036890">
    <property type="entry name" value="HATPase_C_sf"/>
</dbReference>
<dbReference type="CDD" id="cd00082">
    <property type="entry name" value="HisKA"/>
    <property type="match status" value="1"/>
</dbReference>
<keyword evidence="3 6" id="KW-0597">Phosphoprotein</keyword>
<gene>
    <name evidence="10" type="ORF">TsocGM_06340</name>
</gene>
<dbReference type="InterPro" id="IPR003661">
    <property type="entry name" value="HisK_dim/P_dom"/>
</dbReference>
<feature type="modified residue" description="4-aspartylphosphate" evidence="6">
    <location>
        <position position="491"/>
    </location>
</feature>
<dbReference type="Pfam" id="PF02518">
    <property type="entry name" value="HATPase_c"/>
    <property type="match status" value="1"/>
</dbReference>
<dbReference type="SMART" id="SM00388">
    <property type="entry name" value="HisKA"/>
    <property type="match status" value="1"/>
</dbReference>
<reference evidence="10 11" key="2">
    <citation type="submission" date="2019-01" db="EMBL/GenBank/DDBJ databases">
        <title>Tautonia sociabilis, a novel thermotolerant planctomycete of Isosphaeraceae family, isolated from a 4000 m deep subterranean habitat.</title>
        <authorList>
            <person name="Kovaleva O.L."/>
            <person name="Elcheninov A.G."/>
            <person name="Van Heerden E."/>
            <person name="Toshchakov S.V."/>
            <person name="Novikov A."/>
            <person name="Bonch-Osmolovskaya E.A."/>
            <person name="Kublanov I.V."/>
        </authorList>
    </citation>
    <scope>NUCLEOTIDE SEQUENCE [LARGE SCALE GENOMIC DNA]</scope>
    <source>
        <strain evidence="10 11">GM2012</strain>
    </source>
</reference>
<evidence type="ECO:0000313" key="11">
    <source>
        <dbReference type="Proteomes" id="UP000280296"/>
    </source>
</evidence>
<dbReference type="FunFam" id="3.30.565.10:FF:000006">
    <property type="entry name" value="Sensor histidine kinase WalK"/>
    <property type="match status" value="1"/>
</dbReference>
<dbReference type="InterPro" id="IPR011006">
    <property type="entry name" value="CheY-like_superfamily"/>
</dbReference>
<dbReference type="Pfam" id="PF13185">
    <property type="entry name" value="GAF_2"/>
    <property type="match status" value="1"/>
</dbReference>
<evidence type="ECO:0000256" key="2">
    <source>
        <dbReference type="ARBA" id="ARBA00012438"/>
    </source>
</evidence>
<organism evidence="10 11">
    <name type="scientific">Tautonia sociabilis</name>
    <dbReference type="NCBI Taxonomy" id="2080755"/>
    <lineage>
        <taxon>Bacteria</taxon>
        <taxon>Pseudomonadati</taxon>
        <taxon>Planctomycetota</taxon>
        <taxon>Planctomycetia</taxon>
        <taxon>Isosphaerales</taxon>
        <taxon>Isosphaeraceae</taxon>
        <taxon>Tautonia</taxon>
    </lineage>
</organism>
<dbReference type="Pfam" id="PF00072">
    <property type="entry name" value="Response_reg"/>
    <property type="match status" value="1"/>
</dbReference>
<dbReference type="Gene3D" id="3.40.50.2300">
    <property type="match status" value="1"/>
</dbReference>
<dbReference type="InterPro" id="IPR001789">
    <property type="entry name" value="Sig_transdc_resp-reg_receiver"/>
</dbReference>
<proteinExistence type="predicted"/>
<feature type="domain" description="Response regulatory" evidence="9">
    <location>
        <begin position="443"/>
        <end position="558"/>
    </location>
</feature>
<dbReference type="InterPro" id="IPR005467">
    <property type="entry name" value="His_kinase_dom"/>
</dbReference>
<reference evidence="10 11" key="1">
    <citation type="submission" date="2018-12" db="EMBL/GenBank/DDBJ databases">
        <authorList>
            <person name="Toschakov S.V."/>
        </authorList>
    </citation>
    <scope>NUCLEOTIDE SEQUENCE [LARGE SCALE GENOMIC DNA]</scope>
    <source>
        <strain evidence="10 11">GM2012</strain>
    </source>
</reference>
<evidence type="ECO:0000256" key="5">
    <source>
        <dbReference type="ARBA" id="ARBA00022777"/>
    </source>
</evidence>
<evidence type="ECO:0000256" key="1">
    <source>
        <dbReference type="ARBA" id="ARBA00000085"/>
    </source>
</evidence>